<reference evidence="1" key="1">
    <citation type="submission" date="2023-07" db="EMBL/GenBank/DDBJ databases">
        <authorList>
            <consortium name="AG Swart"/>
            <person name="Singh M."/>
            <person name="Singh A."/>
            <person name="Seah K."/>
            <person name="Emmerich C."/>
        </authorList>
    </citation>
    <scope>NUCLEOTIDE SEQUENCE</scope>
    <source>
        <strain evidence="1">DP1</strain>
    </source>
</reference>
<dbReference type="Proteomes" id="UP001295684">
    <property type="component" value="Unassembled WGS sequence"/>
</dbReference>
<proteinExistence type="predicted"/>
<evidence type="ECO:0000313" key="2">
    <source>
        <dbReference type="Proteomes" id="UP001295684"/>
    </source>
</evidence>
<organism evidence="1 2">
    <name type="scientific">Euplotes crassus</name>
    <dbReference type="NCBI Taxonomy" id="5936"/>
    <lineage>
        <taxon>Eukaryota</taxon>
        <taxon>Sar</taxon>
        <taxon>Alveolata</taxon>
        <taxon>Ciliophora</taxon>
        <taxon>Intramacronucleata</taxon>
        <taxon>Spirotrichea</taxon>
        <taxon>Hypotrichia</taxon>
        <taxon>Euplotida</taxon>
        <taxon>Euplotidae</taxon>
        <taxon>Moneuplotes</taxon>
    </lineage>
</organism>
<gene>
    <name evidence="1" type="ORF">ECRASSUSDP1_LOCUS18707</name>
</gene>
<evidence type="ECO:0000313" key="1">
    <source>
        <dbReference type="EMBL" id="CAI2377323.1"/>
    </source>
</evidence>
<dbReference type="EMBL" id="CAMPGE010018955">
    <property type="protein sequence ID" value="CAI2377323.1"/>
    <property type="molecule type" value="Genomic_DNA"/>
</dbReference>
<accession>A0AAD1XQK7</accession>
<name>A0AAD1XQK7_EUPCR</name>
<comment type="caution">
    <text evidence="1">The sequence shown here is derived from an EMBL/GenBank/DDBJ whole genome shotgun (WGS) entry which is preliminary data.</text>
</comment>
<keyword evidence="2" id="KW-1185">Reference proteome</keyword>
<dbReference type="AlphaFoldDB" id="A0AAD1XQK7"/>
<protein>
    <submittedName>
        <fullName evidence="1">Uncharacterized protein</fullName>
    </submittedName>
</protein>
<sequence length="202" mass="23189">MLSLALAMTPIYTSLDCQECRRKDHRVCKGNFEYQIPYCCEQDDNEFPCYNETDSICSDELDPDHGFASRYILCPYELCEYSIFIYDNLTSHDQVPVGRYNYCVNEVFFVGTRPIELSLSGVEENGVKVEAWKKFPDASVRRLGHPEGLTVPVEGNHFHVYMVAEGQPEGFGRYYTLDTKVTIKGVQEKVLDGDLKVETMEY</sequence>